<sequence length="58" mass="6235">MACPVYWAIFPESRIGQTTRSSPDIGRLRGIVGDTGGLWLARSVPDPGNKHVAVDAEL</sequence>
<organism evidence="1 2">
    <name type="scientific">Penicillium solitum</name>
    <dbReference type="NCBI Taxonomy" id="60172"/>
    <lineage>
        <taxon>Eukaryota</taxon>
        <taxon>Fungi</taxon>
        <taxon>Dikarya</taxon>
        <taxon>Ascomycota</taxon>
        <taxon>Pezizomycotina</taxon>
        <taxon>Eurotiomycetes</taxon>
        <taxon>Eurotiomycetidae</taxon>
        <taxon>Eurotiales</taxon>
        <taxon>Aspergillaceae</taxon>
        <taxon>Penicillium</taxon>
    </lineage>
</organism>
<proteinExistence type="predicted"/>
<dbReference type="EMBL" id="MDYO01000052">
    <property type="protein sequence ID" value="OQD91496.1"/>
    <property type="molecule type" value="Genomic_DNA"/>
</dbReference>
<accession>A0A1V6QRE1</accession>
<name>A0A1V6QRE1_9EURO</name>
<protein>
    <submittedName>
        <fullName evidence="1">Uncharacterized protein</fullName>
    </submittedName>
</protein>
<keyword evidence="2" id="KW-1185">Reference proteome</keyword>
<gene>
    <name evidence="1" type="ORF">PENSOL_c052G02352</name>
</gene>
<evidence type="ECO:0000313" key="1">
    <source>
        <dbReference type="EMBL" id="OQD91496.1"/>
    </source>
</evidence>
<dbReference type="AlphaFoldDB" id="A0A1V6QRE1"/>
<comment type="caution">
    <text evidence="1">The sequence shown here is derived from an EMBL/GenBank/DDBJ whole genome shotgun (WGS) entry which is preliminary data.</text>
</comment>
<reference evidence="2" key="1">
    <citation type="journal article" date="2017" name="Nat. Microbiol.">
        <title>Global analysis of biosynthetic gene clusters reveals vast potential of secondary metabolite production in Penicillium species.</title>
        <authorList>
            <person name="Nielsen J.C."/>
            <person name="Grijseels S."/>
            <person name="Prigent S."/>
            <person name="Ji B."/>
            <person name="Dainat J."/>
            <person name="Nielsen K.F."/>
            <person name="Frisvad J.C."/>
            <person name="Workman M."/>
            <person name="Nielsen J."/>
        </authorList>
    </citation>
    <scope>NUCLEOTIDE SEQUENCE [LARGE SCALE GENOMIC DNA]</scope>
    <source>
        <strain evidence="2">IBT 29525</strain>
    </source>
</reference>
<dbReference type="Proteomes" id="UP000191612">
    <property type="component" value="Unassembled WGS sequence"/>
</dbReference>
<evidence type="ECO:0000313" key="2">
    <source>
        <dbReference type="Proteomes" id="UP000191612"/>
    </source>
</evidence>